<feature type="compositionally biased region" description="Basic and acidic residues" evidence="1">
    <location>
        <begin position="1"/>
        <end position="10"/>
    </location>
</feature>
<dbReference type="EMBL" id="BK031033">
    <property type="protein sequence ID" value="DAI59079.1"/>
    <property type="molecule type" value="Genomic_DNA"/>
</dbReference>
<feature type="region of interest" description="Disordered" evidence="1">
    <location>
        <begin position="1"/>
        <end position="28"/>
    </location>
</feature>
<evidence type="ECO:0000256" key="1">
    <source>
        <dbReference type="SAM" id="MobiDB-lite"/>
    </source>
</evidence>
<organism evidence="2">
    <name type="scientific">Tectiviridae sp</name>
    <dbReference type="NCBI Taxonomy" id="2831614"/>
    <lineage>
        <taxon>Viruses</taxon>
        <taxon>Varidnaviria</taxon>
        <taxon>Bamfordvirae</taxon>
        <taxon>Preplasmiviricota</taxon>
        <taxon>Prepoliviricotina</taxon>
        <taxon>Tectiliviricetes</taxon>
        <taxon>Kalamavirales</taxon>
        <taxon>Tectiviridae</taxon>
    </lineage>
</organism>
<reference evidence="2" key="1">
    <citation type="journal article" date="2021" name="Proc. Natl. Acad. Sci. U.S.A.">
        <title>A Catalog of Tens of Thousands of Viruses from Human Metagenomes Reveals Hidden Associations with Chronic Diseases.</title>
        <authorList>
            <person name="Tisza M.J."/>
            <person name="Buck C.B."/>
        </authorList>
    </citation>
    <scope>NUCLEOTIDE SEQUENCE</scope>
    <source>
        <strain evidence="2">Ct3cV12</strain>
    </source>
</reference>
<accession>A0A8S5VYD1</accession>
<protein>
    <submittedName>
        <fullName evidence="2">Uncharacterized protein</fullName>
    </submittedName>
</protein>
<evidence type="ECO:0000313" key="2">
    <source>
        <dbReference type="EMBL" id="DAI59079.1"/>
    </source>
</evidence>
<proteinExistence type="predicted"/>
<name>A0A8S5VYD1_9VIRU</name>
<sequence>MPKKSEAEKKRQVKLRNKLARQANKQKRELEKAGINYGASKKYKEAVKGIYNSNHRKRFRESGGYDNNVPREIRKLNEFLSYKTSSVLGVQHQVAKQMETLEERYGIEFQSVEEYNDFIEFMTSNEYGKIMGSDRVIQLYKSEFSKDEIRQAFEAYKGQSPQNFDDVAKRLGFDTGGDLDMYLYRGKGKKPRKYKKRKRK</sequence>